<dbReference type="EMBL" id="JAYRBN010000116">
    <property type="protein sequence ID" value="KAL2722002.1"/>
    <property type="molecule type" value="Genomic_DNA"/>
</dbReference>
<dbReference type="AlphaFoldDB" id="A0ABD2ANW5"/>
<name>A0ABD2ANW5_VESMC</name>
<gene>
    <name evidence="2" type="ORF">V1477_020822</name>
</gene>
<keyword evidence="1" id="KW-0472">Membrane</keyword>
<keyword evidence="3" id="KW-1185">Reference proteome</keyword>
<proteinExistence type="predicted"/>
<evidence type="ECO:0000313" key="3">
    <source>
        <dbReference type="Proteomes" id="UP001607303"/>
    </source>
</evidence>
<evidence type="ECO:0000313" key="2">
    <source>
        <dbReference type="EMBL" id="KAL2722002.1"/>
    </source>
</evidence>
<dbReference type="Proteomes" id="UP001607303">
    <property type="component" value="Unassembled WGS sequence"/>
</dbReference>
<organism evidence="2 3">
    <name type="scientific">Vespula maculifrons</name>
    <name type="common">Eastern yellow jacket</name>
    <name type="synonym">Wasp</name>
    <dbReference type="NCBI Taxonomy" id="7453"/>
    <lineage>
        <taxon>Eukaryota</taxon>
        <taxon>Metazoa</taxon>
        <taxon>Ecdysozoa</taxon>
        <taxon>Arthropoda</taxon>
        <taxon>Hexapoda</taxon>
        <taxon>Insecta</taxon>
        <taxon>Pterygota</taxon>
        <taxon>Neoptera</taxon>
        <taxon>Endopterygota</taxon>
        <taxon>Hymenoptera</taxon>
        <taxon>Apocrita</taxon>
        <taxon>Aculeata</taxon>
        <taxon>Vespoidea</taxon>
        <taxon>Vespidae</taxon>
        <taxon>Vespinae</taxon>
        <taxon>Vespula</taxon>
    </lineage>
</organism>
<sequence length="120" mass="14554">MKSFRTLFTNVNYIFRVLEWVSIHMYIRNTLSPHRIIQVLCLLGIIYYHRNLDTVQLLILHGWFFVSLSYILSYIWEDPDPWVVGDIRDWNLYYIDDSYYLHRLNGALYLADNFSHSSDR</sequence>
<protein>
    <submittedName>
        <fullName evidence="2">Uncharacterized protein</fullName>
    </submittedName>
</protein>
<keyword evidence="1" id="KW-1133">Transmembrane helix</keyword>
<accession>A0ABD2ANW5</accession>
<feature type="transmembrane region" description="Helical" evidence="1">
    <location>
        <begin position="57"/>
        <end position="76"/>
    </location>
</feature>
<reference evidence="2 3" key="1">
    <citation type="journal article" date="2024" name="Ann. Entomol. Soc. Am.">
        <title>Genomic analyses of the southern and eastern yellowjacket wasps (Hymenoptera: Vespidae) reveal evolutionary signatures of social life.</title>
        <authorList>
            <person name="Catto M.A."/>
            <person name="Caine P.B."/>
            <person name="Orr S.E."/>
            <person name="Hunt B.G."/>
            <person name="Goodisman M.A.D."/>
        </authorList>
    </citation>
    <scope>NUCLEOTIDE SEQUENCE [LARGE SCALE GENOMIC DNA]</scope>
    <source>
        <strain evidence="2">232</strain>
        <tissue evidence="2">Head and thorax</tissue>
    </source>
</reference>
<keyword evidence="1" id="KW-0812">Transmembrane</keyword>
<comment type="caution">
    <text evidence="2">The sequence shown here is derived from an EMBL/GenBank/DDBJ whole genome shotgun (WGS) entry which is preliminary data.</text>
</comment>
<evidence type="ECO:0000256" key="1">
    <source>
        <dbReference type="SAM" id="Phobius"/>
    </source>
</evidence>